<evidence type="ECO:0000313" key="3">
    <source>
        <dbReference type="Proteomes" id="UP000010091"/>
    </source>
</evidence>
<feature type="compositionally biased region" description="Low complexity" evidence="1">
    <location>
        <begin position="75"/>
        <end position="90"/>
    </location>
</feature>
<dbReference type="HOGENOM" id="CLU_1396251_0_0_1"/>
<feature type="region of interest" description="Disordered" evidence="1">
    <location>
        <begin position="1"/>
        <end position="91"/>
    </location>
</feature>
<sequence length="204" mass="21601">MPSRNDIKQTISAPVSVTSTTGFNSGSTPSNTSTNSRSTNDFSIRGQTISHPFNVTSSTGFELTSNYTANPPDASQGPLSSPSVQSGLSSAISDNSREIAFYLHNHPIMPPLRHTDGQNRPAQASYRPSPNLSHGACSPPERSAWSPDSSVQGQSSRLTPSQSSNTIDSLVSGGATSGLSRSGSELSTETFQTAREHMEKSRQQ</sequence>
<dbReference type="GeneID" id="23884644"/>
<feature type="compositionally biased region" description="Low complexity" evidence="1">
    <location>
        <begin position="15"/>
        <end position="43"/>
    </location>
</feature>
<protein>
    <submittedName>
        <fullName evidence="2">Uncharacterized protein</fullName>
    </submittedName>
</protein>
<proteinExistence type="predicted"/>
<evidence type="ECO:0000256" key="1">
    <source>
        <dbReference type="SAM" id="MobiDB-lite"/>
    </source>
</evidence>
<dbReference type="EMBL" id="CP003824">
    <property type="protein sequence ID" value="AGV14378.1"/>
    <property type="molecule type" value="Genomic_DNA"/>
</dbReference>
<gene>
    <name evidence="2" type="ORF">CNAG_00870</name>
</gene>
<feature type="compositionally biased region" description="Polar residues" evidence="1">
    <location>
        <begin position="146"/>
        <end position="169"/>
    </location>
</feature>
<reference evidence="2" key="1">
    <citation type="submission" date="2012-09" db="EMBL/GenBank/DDBJ databases">
        <title>The Genome Sequence of Cryptococcus neoformans grubii H99.</title>
        <authorList>
            <consortium name="The Broad Institute Genomics Platform"/>
            <person name="Cuomo C."/>
            <person name="Janbon G.J."/>
            <person name="Paulet D."/>
            <person name="Neuveglise C."/>
            <person name="Dietrich F."/>
            <person name="Allen A."/>
            <person name="Stajich J.S."/>
            <person name="Heitman J."/>
            <person name="Kronstad J."/>
            <person name="Walker B."/>
            <person name="Young S.K."/>
            <person name="Zeng Q."/>
            <person name="Gargeya S."/>
            <person name="Fitzgerald M."/>
            <person name="Haas B."/>
            <person name="Abouelleil A."/>
            <person name="Allen A."/>
            <person name="Alvarado L."/>
            <person name="Chapman S.B."/>
            <person name="Gainer-Dewar J."/>
            <person name="Goldberg J."/>
            <person name="Griggs A."/>
            <person name="Gujja S."/>
            <person name="Hansen M."/>
            <person name="Howarth C."/>
            <person name="Imamovic A."/>
            <person name="Ireland A."/>
            <person name="Larimer J."/>
            <person name="McCowan C."/>
            <person name="Murphy C."/>
            <person name="Pearson M.D."/>
            <person name="Poon T."/>
            <person name="Priest M."/>
            <person name="Roberts A.D."/>
            <person name="Saif S."/>
            <person name="Shea T.D."/>
            <person name="Sykes S.N."/>
            <person name="Wortman J."/>
            <person name="Nusbaum C."/>
            <person name="Birren B."/>
        </authorList>
    </citation>
    <scope>NUCLEOTIDE SEQUENCE</scope>
    <source>
        <strain>H99</strain>
    </source>
</reference>
<reference evidence="2" key="2">
    <citation type="submission" date="2012-09" db="EMBL/GenBank/DDBJ databases">
        <authorList>
            <consortium name="The Broad Institute Genome Sequencing Platform"/>
            <person name="Birren B."/>
            <person name="Cuomo C."/>
            <person name="Gargeya S."/>
            <person name="Jaffe D."/>
            <person name="Young S.K."/>
            <person name="Wortman J."/>
            <person name="Zeng Q."/>
            <person name="Alvarado L."/>
            <person name="Dietrich F."/>
            <person name="Allen A."/>
            <person name="Stajich J.E."/>
            <person name="Heitman J."/>
            <person name="Kronstad J."/>
        </authorList>
    </citation>
    <scope>NUCLEOTIDE SEQUENCE</scope>
    <source>
        <strain evidence="2">H99</strain>
    </source>
</reference>
<accession>J9VU50</accession>
<feature type="compositionally biased region" description="Polar residues" evidence="1">
    <location>
        <begin position="118"/>
        <end position="132"/>
    </location>
</feature>
<name>J9VU50_CRYN9</name>
<dbReference type="EMBL" id="CP003824">
    <property type="protein sequence ID" value="AFR95260.2"/>
    <property type="molecule type" value="Genomic_DNA"/>
</dbReference>
<dbReference type="RefSeq" id="XP_012049145.1">
    <property type="nucleotide sequence ID" value="XM_012193755.1"/>
</dbReference>
<dbReference type="VEuPathDB" id="FungiDB:CNAG_00870"/>
<feature type="compositionally biased region" description="Polar residues" evidence="1">
    <location>
        <begin position="45"/>
        <end position="69"/>
    </location>
</feature>
<dbReference type="OrthoDB" id="10510738at2759"/>
<reference evidence="2 3" key="3">
    <citation type="journal article" date="2014" name="PLoS Genet.">
        <title>Analysis of the genome and transcriptome of Cryptococcus neoformans var. grubii reveals complex RNA expression and microevolution leading to virulence attenuation.</title>
        <authorList>
            <person name="Janbon G."/>
            <person name="Ormerod K.L."/>
            <person name="Paulet D."/>
            <person name="Byrnes E.J.III."/>
            <person name="Yadav V."/>
            <person name="Chatterjee G."/>
            <person name="Mullapudi N."/>
            <person name="Hon C.C."/>
            <person name="Billmyre R.B."/>
            <person name="Brunel F."/>
            <person name="Bahn Y.S."/>
            <person name="Chen W."/>
            <person name="Chen Y."/>
            <person name="Chow E.W."/>
            <person name="Coppee J.Y."/>
            <person name="Floyd-Averette A."/>
            <person name="Gaillardin C."/>
            <person name="Gerik K.J."/>
            <person name="Goldberg J."/>
            <person name="Gonzalez-Hilarion S."/>
            <person name="Gujja S."/>
            <person name="Hamlin J.L."/>
            <person name="Hsueh Y.P."/>
            <person name="Ianiri G."/>
            <person name="Jones S."/>
            <person name="Kodira C.D."/>
            <person name="Kozubowski L."/>
            <person name="Lam W."/>
            <person name="Marra M."/>
            <person name="Mesner L.D."/>
            <person name="Mieczkowski P.A."/>
            <person name="Moyrand F."/>
            <person name="Nielsen K."/>
            <person name="Proux C."/>
            <person name="Rossignol T."/>
            <person name="Schein J.E."/>
            <person name="Sun S."/>
            <person name="Wollschlaeger C."/>
            <person name="Wood I.A."/>
            <person name="Zeng Q."/>
            <person name="Neuveglise C."/>
            <person name="Newlon C.S."/>
            <person name="Perfect J.R."/>
            <person name="Lodge J.K."/>
            <person name="Idnurm A."/>
            <person name="Stajich J.E."/>
            <person name="Kronstad J.W."/>
            <person name="Sanyal K."/>
            <person name="Heitman J."/>
            <person name="Fraser J.A."/>
            <person name="Cuomo C.A."/>
            <person name="Dietrich F.S."/>
        </authorList>
    </citation>
    <scope>NUCLEOTIDE SEQUENCE [LARGE SCALE GENOMIC DNA]</scope>
    <source>
        <strain evidence="2">H99</strain>
        <strain evidence="3">H99 / ATCC 208821 / CBS 10515 / FGSC 9487</strain>
    </source>
</reference>
<keyword evidence="3" id="KW-1185">Reference proteome</keyword>
<dbReference type="Proteomes" id="UP000010091">
    <property type="component" value="Chromosome 5"/>
</dbReference>
<evidence type="ECO:0000313" key="2">
    <source>
        <dbReference type="EMBL" id="AFR95260.2"/>
    </source>
</evidence>
<feature type="compositionally biased region" description="Polar residues" evidence="1">
    <location>
        <begin position="177"/>
        <end position="193"/>
    </location>
</feature>
<dbReference type="RefSeq" id="XP_012049161.1">
    <property type="nucleotide sequence ID" value="XM_012193771.1"/>
</dbReference>
<organism evidence="2 3">
    <name type="scientific">Cryptococcus neoformans (strain H99 / ATCC 208821 / CBS 10515 / FGSC 9487)</name>
    <name type="common">Cryptococcus neoformans var. grubii serotype A</name>
    <dbReference type="NCBI Taxonomy" id="235443"/>
    <lineage>
        <taxon>Eukaryota</taxon>
        <taxon>Fungi</taxon>
        <taxon>Dikarya</taxon>
        <taxon>Basidiomycota</taxon>
        <taxon>Agaricomycotina</taxon>
        <taxon>Tremellomycetes</taxon>
        <taxon>Tremellales</taxon>
        <taxon>Cryptococcaceae</taxon>
        <taxon>Cryptococcus</taxon>
        <taxon>Cryptococcus neoformans species complex</taxon>
    </lineage>
</organism>
<dbReference type="AlphaFoldDB" id="J9VU50"/>
<feature type="region of interest" description="Disordered" evidence="1">
    <location>
        <begin position="107"/>
        <end position="204"/>
    </location>
</feature>
<feature type="compositionally biased region" description="Basic and acidic residues" evidence="1">
    <location>
        <begin position="194"/>
        <end position="204"/>
    </location>
</feature>
<dbReference type="KEGG" id="cng:CNAG_00870"/>